<dbReference type="HOGENOM" id="CLU_401565_0_0_7"/>
<dbReference type="PANTHER" id="PTHR32305">
    <property type="match status" value="1"/>
</dbReference>
<dbReference type="Proteomes" id="UP000000739">
    <property type="component" value="Chromosome"/>
</dbReference>
<dbReference type="InterPro" id="IPR036844">
    <property type="entry name" value="Hint_dom_sf"/>
</dbReference>
<evidence type="ECO:0000256" key="1">
    <source>
        <dbReference type="ARBA" id="ARBA00022737"/>
    </source>
</evidence>
<dbReference type="eggNOG" id="COG1372">
    <property type="taxonomic scope" value="Bacteria"/>
</dbReference>
<feature type="domain" description="Hint" evidence="2">
    <location>
        <begin position="452"/>
        <end position="551"/>
    </location>
</feature>
<dbReference type="InterPro" id="IPR050708">
    <property type="entry name" value="T6SS_VgrG/RHS"/>
</dbReference>
<reference evidence="3 4" key="1">
    <citation type="journal article" date="2012" name="Environ. Microbiol.">
        <title>The genome sequence of Desulfatibacillum alkenivorans AK-01: a blueprint for anaerobic alkane oxidation.</title>
        <authorList>
            <person name="Callaghan A.V."/>
            <person name="Morris B.E."/>
            <person name="Pereira I.A."/>
            <person name="McInerney M.J."/>
            <person name="Austin R.N."/>
            <person name="Groves J.T."/>
            <person name="Kukor J.J."/>
            <person name="Suflita J.M."/>
            <person name="Young L.Y."/>
            <person name="Zylstra G.J."/>
            <person name="Wawrik B."/>
        </authorList>
    </citation>
    <scope>NUCLEOTIDE SEQUENCE [LARGE SCALE GENOMIC DNA]</scope>
    <source>
        <strain evidence="3 4">AK-01</strain>
    </source>
</reference>
<dbReference type="Pfam" id="PF25023">
    <property type="entry name" value="TEN_YD-shell"/>
    <property type="match status" value="1"/>
</dbReference>
<dbReference type="RefSeq" id="WP_015948254.1">
    <property type="nucleotide sequence ID" value="NC_011768.1"/>
</dbReference>
<dbReference type="Pfam" id="PF07591">
    <property type="entry name" value="PT-HINT"/>
    <property type="match status" value="1"/>
</dbReference>
<keyword evidence="4" id="KW-1185">Reference proteome</keyword>
<dbReference type="GO" id="GO:0016539">
    <property type="term" value="P:intein-mediated protein splicing"/>
    <property type="evidence" value="ECO:0007669"/>
    <property type="project" value="InterPro"/>
</dbReference>
<organism evidence="3 4">
    <name type="scientific">Desulfatibacillum aliphaticivorans</name>
    <dbReference type="NCBI Taxonomy" id="218208"/>
    <lineage>
        <taxon>Bacteria</taxon>
        <taxon>Pseudomonadati</taxon>
        <taxon>Thermodesulfobacteriota</taxon>
        <taxon>Desulfobacteria</taxon>
        <taxon>Desulfobacterales</taxon>
        <taxon>Desulfatibacillaceae</taxon>
        <taxon>Desulfatibacillum</taxon>
    </lineage>
</organism>
<evidence type="ECO:0000313" key="4">
    <source>
        <dbReference type="Proteomes" id="UP000000739"/>
    </source>
</evidence>
<dbReference type="SUPFAM" id="SSF51294">
    <property type="entry name" value="Hedgehog/intein (Hint) domain"/>
    <property type="match status" value="1"/>
</dbReference>
<gene>
    <name evidence="3" type="ordered locus">Dalk_3509</name>
</gene>
<evidence type="ECO:0000259" key="2">
    <source>
        <dbReference type="SMART" id="SM00306"/>
    </source>
</evidence>
<dbReference type="EMBL" id="CP001322">
    <property type="protein sequence ID" value="ACL05197.1"/>
    <property type="molecule type" value="Genomic_DNA"/>
</dbReference>
<accession>B8FBZ2</accession>
<dbReference type="AlphaFoldDB" id="B8FBZ2"/>
<dbReference type="SMART" id="SM00306">
    <property type="entry name" value="HintN"/>
    <property type="match status" value="1"/>
</dbReference>
<name>B8FBZ2_DESAL</name>
<dbReference type="InterPro" id="IPR056823">
    <property type="entry name" value="TEN-like_YD-shell"/>
</dbReference>
<sequence>MDIPGEGSIVNHEFQWYAPSYTSIPGGGTTETQYTRLLQTSATLSKDPAGNVFASNEYTLDKSGNVTNRISHNDSIGYAYDDLGRLISHVSQSSGTETFTYDEVANIATALENGQPITFTRNANNELLSYGDATFQYDENGAVISRTENNETVNYFYDVDGRMIRVENGSGGVIAEYCYDPFGRRLWKEVNGTRTCYFYSDEGLIGEFTSTGTLIKSYGYKPDSMWSSNPLFMVQDGVYYYYHNDRIGAPQVLVRANGSTAWSATYSAYGKASVDPDSDVENNLRFPGQYYDAETGLHYNLNRYYDPEIGAYRSPDPLGLGGGVNLYAYTAGNPANYVDPLGLLFSSMDNPTGYLVMETILLGDKILSVVETVKTIKEAIDVVKDPCLTDEEKYDYFKGVAGDLIIDALIGKALGKLGDIMGGAGKKGADYVDDVHIHGIDNFDTKKTAIPGPCFTAGTLVSTDQGLTPIEEIEPGDMVLSRDEESGLTEYKQVVQTFITPEQSVLELELEDGDGNVEEIGVTPDHPFRVKGKGWVGAQKLLPGDEVYTSRGGWLRVSGGAWLEGTRTVYNMEVKDFHTYFVGQSAAWVHNMCADDIIKKVYNSIKDAPNYPVGFRAIQNGLSKNIINNKELLENLRKIESGKWYKVYKDGYDAMGNKVTIHYFQSKSGKVFNVKVYYNKWSNER</sequence>
<dbReference type="PANTHER" id="PTHR32305:SF15">
    <property type="entry name" value="PROTEIN RHSA-RELATED"/>
    <property type="match status" value="1"/>
</dbReference>
<dbReference type="MEROPS" id="N10.004"/>
<evidence type="ECO:0000313" key="3">
    <source>
        <dbReference type="EMBL" id="ACL05197.1"/>
    </source>
</evidence>
<dbReference type="PROSITE" id="PS50817">
    <property type="entry name" value="INTEIN_N_TER"/>
    <property type="match status" value="1"/>
</dbReference>
<dbReference type="InterPro" id="IPR006141">
    <property type="entry name" value="Intein_N"/>
</dbReference>
<dbReference type="eggNOG" id="COG3209">
    <property type="taxonomic scope" value="Bacteria"/>
</dbReference>
<dbReference type="KEGG" id="dal:Dalk_3509"/>
<dbReference type="Gene3D" id="2.180.10.10">
    <property type="entry name" value="RHS repeat-associated core"/>
    <property type="match status" value="1"/>
</dbReference>
<proteinExistence type="predicted"/>
<dbReference type="Gene3D" id="2.170.16.10">
    <property type="entry name" value="Hedgehog/Intein (Hint) domain"/>
    <property type="match status" value="1"/>
</dbReference>
<dbReference type="NCBIfam" id="TIGR03696">
    <property type="entry name" value="Rhs_assc_core"/>
    <property type="match status" value="1"/>
</dbReference>
<protein>
    <submittedName>
        <fullName evidence="3">YD repeat protein</fullName>
    </submittedName>
</protein>
<dbReference type="InterPro" id="IPR003587">
    <property type="entry name" value="Hint_dom_N"/>
</dbReference>
<dbReference type="CDD" id="cd00081">
    <property type="entry name" value="Hint"/>
    <property type="match status" value="1"/>
</dbReference>
<dbReference type="InterPro" id="IPR022385">
    <property type="entry name" value="Rhs_assc_core"/>
</dbReference>
<dbReference type="PRINTS" id="PR00394">
    <property type="entry name" value="RHSPROTEIN"/>
</dbReference>
<keyword evidence="1" id="KW-0677">Repeat</keyword>